<feature type="transmembrane region" description="Helical" evidence="5">
    <location>
        <begin position="117"/>
        <end position="139"/>
    </location>
</feature>
<keyword evidence="5" id="KW-1133">Transmembrane helix</keyword>
<proteinExistence type="predicted"/>
<protein>
    <recommendedName>
        <fullName evidence="6">RING-type domain-containing protein</fullName>
    </recommendedName>
</protein>
<dbReference type="PANTHER" id="PTHR45798">
    <property type="entry name" value="RING-H2 FINGER PROTEIN ATL61-RELATED-RELATED"/>
    <property type="match status" value="1"/>
</dbReference>
<dbReference type="Proteomes" id="UP000664859">
    <property type="component" value="Unassembled WGS sequence"/>
</dbReference>
<reference evidence="7" key="1">
    <citation type="submission" date="2021-02" db="EMBL/GenBank/DDBJ databases">
        <title>First Annotated Genome of the Yellow-green Alga Tribonema minus.</title>
        <authorList>
            <person name="Mahan K.M."/>
        </authorList>
    </citation>
    <scope>NUCLEOTIDE SEQUENCE</scope>
    <source>
        <strain evidence="7">UTEX B ZZ1240</strain>
    </source>
</reference>
<evidence type="ECO:0000256" key="2">
    <source>
        <dbReference type="ARBA" id="ARBA00022771"/>
    </source>
</evidence>
<evidence type="ECO:0000256" key="4">
    <source>
        <dbReference type="PROSITE-ProRule" id="PRU00175"/>
    </source>
</evidence>
<evidence type="ECO:0000259" key="6">
    <source>
        <dbReference type="PROSITE" id="PS50089"/>
    </source>
</evidence>
<dbReference type="Pfam" id="PF13639">
    <property type="entry name" value="zf-RING_2"/>
    <property type="match status" value="1"/>
</dbReference>
<organism evidence="7 8">
    <name type="scientific">Tribonema minus</name>
    <dbReference type="NCBI Taxonomy" id="303371"/>
    <lineage>
        <taxon>Eukaryota</taxon>
        <taxon>Sar</taxon>
        <taxon>Stramenopiles</taxon>
        <taxon>Ochrophyta</taxon>
        <taxon>PX clade</taxon>
        <taxon>Xanthophyceae</taxon>
        <taxon>Tribonematales</taxon>
        <taxon>Tribonemataceae</taxon>
        <taxon>Tribonema</taxon>
    </lineage>
</organism>
<dbReference type="GO" id="GO:0008270">
    <property type="term" value="F:zinc ion binding"/>
    <property type="evidence" value="ECO:0007669"/>
    <property type="project" value="UniProtKB-KW"/>
</dbReference>
<gene>
    <name evidence="7" type="ORF">JKP88DRAFT_293527</name>
</gene>
<dbReference type="AlphaFoldDB" id="A0A835ZK41"/>
<dbReference type="Gene3D" id="3.30.40.10">
    <property type="entry name" value="Zinc/RING finger domain, C3HC4 (zinc finger)"/>
    <property type="match status" value="1"/>
</dbReference>
<name>A0A835ZK41_9STRA</name>
<keyword evidence="2 4" id="KW-0863">Zinc-finger</keyword>
<evidence type="ECO:0000313" key="7">
    <source>
        <dbReference type="EMBL" id="KAG5192334.1"/>
    </source>
</evidence>
<keyword evidence="8" id="KW-1185">Reference proteome</keyword>
<evidence type="ECO:0000313" key="8">
    <source>
        <dbReference type="Proteomes" id="UP000664859"/>
    </source>
</evidence>
<keyword evidence="5" id="KW-0472">Membrane</keyword>
<keyword evidence="3" id="KW-0862">Zinc</keyword>
<sequence>MAQMYWFPTCQLTVTTFASTSYMLIPPTSPPVTCHCLPFARSHAVFTHAHPLHHLPPCHRLPPSPRHALFSFAAALVTAAAAARRLDDTNPQNSGNNSNNAKDQGQSVGVVTGTLELLLVGIYSTVACTALTCAFLIVLRKLIRLYAWWRDPAAAALASSAHEGLSSLVISWIPVVTFVSPGGDACCAAPAAAAGAGADAATGVDAEPACGAADAGAAAGGGGGGRGGDAEGGAAMGDVEGGREGVGDLMCAICLADFEGGDQLRVVPHCFHQYHKACLDPWLETKAICPLCKQRVRPVPSQRFERYCVPMFECIGGDASWMQRGFGRYRS</sequence>
<dbReference type="SUPFAM" id="SSF57850">
    <property type="entry name" value="RING/U-box"/>
    <property type="match status" value="1"/>
</dbReference>
<dbReference type="InterPro" id="IPR052788">
    <property type="entry name" value="RING-type_E3_ligase_ATL"/>
</dbReference>
<dbReference type="PANTHER" id="PTHR45798:SF97">
    <property type="entry name" value="ALCOHOL-SENSITIVE RING FINGER PROTEIN 1"/>
    <property type="match status" value="1"/>
</dbReference>
<dbReference type="OrthoDB" id="8062037at2759"/>
<dbReference type="EMBL" id="JAFCMP010000007">
    <property type="protein sequence ID" value="KAG5192334.1"/>
    <property type="molecule type" value="Genomic_DNA"/>
</dbReference>
<evidence type="ECO:0000256" key="3">
    <source>
        <dbReference type="ARBA" id="ARBA00022833"/>
    </source>
</evidence>
<dbReference type="SMART" id="SM00184">
    <property type="entry name" value="RING"/>
    <property type="match status" value="1"/>
</dbReference>
<evidence type="ECO:0000256" key="1">
    <source>
        <dbReference type="ARBA" id="ARBA00022723"/>
    </source>
</evidence>
<dbReference type="InterPro" id="IPR013083">
    <property type="entry name" value="Znf_RING/FYVE/PHD"/>
</dbReference>
<keyword evidence="5" id="KW-0812">Transmembrane</keyword>
<feature type="domain" description="RING-type" evidence="6">
    <location>
        <begin position="251"/>
        <end position="293"/>
    </location>
</feature>
<keyword evidence="1" id="KW-0479">Metal-binding</keyword>
<evidence type="ECO:0000256" key="5">
    <source>
        <dbReference type="SAM" id="Phobius"/>
    </source>
</evidence>
<accession>A0A835ZK41</accession>
<dbReference type="InterPro" id="IPR001841">
    <property type="entry name" value="Znf_RING"/>
</dbReference>
<comment type="caution">
    <text evidence="7">The sequence shown here is derived from an EMBL/GenBank/DDBJ whole genome shotgun (WGS) entry which is preliminary data.</text>
</comment>
<dbReference type="PROSITE" id="PS50089">
    <property type="entry name" value="ZF_RING_2"/>
    <property type="match status" value="1"/>
</dbReference>